<dbReference type="AlphaFoldDB" id="A0A1G6UPR2"/>
<name>A0A1G6UPR2_9PSEU</name>
<evidence type="ECO:0000256" key="2">
    <source>
        <dbReference type="HAMAP-Rule" id="MF_00634"/>
    </source>
</evidence>
<keyword evidence="4" id="KW-1185">Reference proteome</keyword>
<dbReference type="HAMAP" id="MF_00634">
    <property type="entry name" value="UPF0235"/>
    <property type="match status" value="1"/>
</dbReference>
<dbReference type="NCBIfam" id="TIGR00251">
    <property type="entry name" value="DUF167 family protein"/>
    <property type="match status" value="1"/>
</dbReference>
<dbReference type="Pfam" id="PF02594">
    <property type="entry name" value="DUF167"/>
    <property type="match status" value="1"/>
</dbReference>
<evidence type="ECO:0000313" key="3">
    <source>
        <dbReference type="EMBL" id="SDD43378.1"/>
    </source>
</evidence>
<dbReference type="PANTHER" id="PTHR13420">
    <property type="entry name" value="UPF0235 PROTEIN C15ORF40"/>
    <property type="match status" value="1"/>
</dbReference>
<dbReference type="Gene3D" id="3.30.1200.10">
    <property type="entry name" value="YggU-like"/>
    <property type="match status" value="1"/>
</dbReference>
<dbReference type="InterPro" id="IPR003746">
    <property type="entry name" value="DUF167"/>
</dbReference>
<dbReference type="RefSeq" id="WP_420848839.1">
    <property type="nucleotide sequence ID" value="NZ_CP016353.1"/>
</dbReference>
<gene>
    <name evidence="3" type="ORF">SAMN05421630_108169</name>
</gene>
<evidence type="ECO:0000256" key="1">
    <source>
        <dbReference type="ARBA" id="ARBA00010364"/>
    </source>
</evidence>
<proteinExistence type="inferred from homology"/>
<dbReference type="InterPro" id="IPR036591">
    <property type="entry name" value="YggU-like_sf"/>
</dbReference>
<dbReference type="GO" id="GO:0005737">
    <property type="term" value="C:cytoplasm"/>
    <property type="evidence" value="ECO:0007669"/>
    <property type="project" value="TreeGrafter"/>
</dbReference>
<sequence length="104" mass="11066">MAGLRFAVRVKPGAKREAVGGQWSGSLGDALIVAVPAPAVDGKANEALCKALAAAFGVRARDVVVVRGQRSRDKVVELRDPPPDGSRRLTALLRSIVENPRQRE</sequence>
<protein>
    <recommendedName>
        <fullName evidence="2">UPF0235 protein SAMN05421630_108169</fullName>
    </recommendedName>
</protein>
<dbReference type="SUPFAM" id="SSF69786">
    <property type="entry name" value="YggU-like"/>
    <property type="match status" value="1"/>
</dbReference>
<accession>A0A1G6UPR2</accession>
<dbReference type="PANTHER" id="PTHR13420:SF7">
    <property type="entry name" value="UPF0235 PROTEIN C15ORF40"/>
    <property type="match status" value="1"/>
</dbReference>
<dbReference type="SMART" id="SM01152">
    <property type="entry name" value="DUF167"/>
    <property type="match status" value="1"/>
</dbReference>
<reference evidence="3 4" key="1">
    <citation type="submission" date="2016-10" db="EMBL/GenBank/DDBJ databases">
        <authorList>
            <person name="de Groot N.N."/>
        </authorList>
    </citation>
    <scope>NUCLEOTIDE SEQUENCE [LARGE SCALE GENOMIC DNA]</scope>
    <source>
        <strain evidence="3 4">CGMCC 4.5506</strain>
    </source>
</reference>
<dbReference type="STRING" id="530584.SAMN05421630_108169"/>
<evidence type="ECO:0000313" key="4">
    <source>
        <dbReference type="Proteomes" id="UP000199494"/>
    </source>
</evidence>
<dbReference type="Proteomes" id="UP000199494">
    <property type="component" value="Unassembled WGS sequence"/>
</dbReference>
<organism evidence="3 4">
    <name type="scientific">Prauserella marina</name>
    <dbReference type="NCBI Taxonomy" id="530584"/>
    <lineage>
        <taxon>Bacteria</taxon>
        <taxon>Bacillati</taxon>
        <taxon>Actinomycetota</taxon>
        <taxon>Actinomycetes</taxon>
        <taxon>Pseudonocardiales</taxon>
        <taxon>Pseudonocardiaceae</taxon>
        <taxon>Prauserella</taxon>
    </lineage>
</organism>
<dbReference type="EMBL" id="FMZE01000008">
    <property type="protein sequence ID" value="SDD43378.1"/>
    <property type="molecule type" value="Genomic_DNA"/>
</dbReference>
<comment type="similarity">
    <text evidence="1 2">Belongs to the UPF0235 family.</text>
</comment>